<name>A0A1I1ISA2_9BACT</name>
<dbReference type="EMBL" id="FOLQ01000001">
    <property type="protein sequence ID" value="SFC38801.1"/>
    <property type="molecule type" value="Genomic_DNA"/>
</dbReference>
<evidence type="ECO:0000313" key="1">
    <source>
        <dbReference type="EMBL" id="SFC38801.1"/>
    </source>
</evidence>
<gene>
    <name evidence="1" type="ORF">SAMN05216167_1011002</name>
</gene>
<protein>
    <submittedName>
        <fullName evidence="1">Uncharacterized protein</fullName>
    </submittedName>
</protein>
<proteinExistence type="predicted"/>
<dbReference type="Proteomes" id="UP000198598">
    <property type="component" value="Unassembled WGS sequence"/>
</dbReference>
<evidence type="ECO:0000313" key="2">
    <source>
        <dbReference type="Proteomes" id="UP000198598"/>
    </source>
</evidence>
<reference evidence="1 2" key="1">
    <citation type="submission" date="2016-10" db="EMBL/GenBank/DDBJ databases">
        <authorList>
            <person name="de Groot N.N."/>
        </authorList>
    </citation>
    <scope>NUCLEOTIDE SEQUENCE [LARGE SCALE GENOMIC DNA]</scope>
    <source>
        <strain evidence="1 2">DSM 26130</strain>
    </source>
</reference>
<organism evidence="1 2">
    <name type="scientific">Spirosoma endophyticum</name>
    <dbReference type="NCBI Taxonomy" id="662367"/>
    <lineage>
        <taxon>Bacteria</taxon>
        <taxon>Pseudomonadati</taxon>
        <taxon>Bacteroidota</taxon>
        <taxon>Cytophagia</taxon>
        <taxon>Cytophagales</taxon>
        <taxon>Cytophagaceae</taxon>
        <taxon>Spirosoma</taxon>
    </lineage>
</organism>
<dbReference type="AlphaFoldDB" id="A0A1I1ISA2"/>
<keyword evidence="2" id="KW-1185">Reference proteome</keyword>
<sequence length="85" mass="9629">MVWSWTDNKMIHARINVLAEVRAILKFFIRRFPKNQFAPTVVNTDDTLRKRVDTSEHQVSFTPSSFGLQAVGINKLGIGIGSAKR</sequence>
<accession>A0A1I1ISA2</accession>